<dbReference type="NCBIfam" id="TIGR03317">
    <property type="entry name" value="ygfZ_signature"/>
    <property type="match status" value="1"/>
</dbReference>
<dbReference type="SUPFAM" id="SSF103025">
    <property type="entry name" value="Folate-binding domain"/>
    <property type="match status" value="1"/>
</dbReference>
<evidence type="ECO:0000256" key="2">
    <source>
        <dbReference type="PIRSR" id="PIRSR006487-1"/>
    </source>
</evidence>
<dbReference type="OrthoDB" id="9796287at2"/>
<gene>
    <name evidence="3" type="ORF">SAMN04489747_4115</name>
</gene>
<dbReference type="STRING" id="675864.SAMN04489747_4115"/>
<dbReference type="Proteomes" id="UP000198546">
    <property type="component" value="Chromosome i"/>
</dbReference>
<evidence type="ECO:0000256" key="1">
    <source>
        <dbReference type="ARBA" id="ARBA00022946"/>
    </source>
</evidence>
<dbReference type="Gene3D" id="3.30.1360.120">
    <property type="entry name" value="Probable tRNA modification gtpase trme, domain 1"/>
    <property type="match status" value="2"/>
</dbReference>
<dbReference type="EMBL" id="LT629688">
    <property type="protein sequence ID" value="SDE69751.1"/>
    <property type="molecule type" value="Genomic_DNA"/>
</dbReference>
<proteinExistence type="predicted"/>
<dbReference type="PANTHER" id="PTHR22602">
    <property type="entry name" value="TRANSFERASE CAF17, MITOCHONDRIAL-RELATED"/>
    <property type="match status" value="1"/>
</dbReference>
<feature type="binding site" evidence="2">
    <location>
        <position position="159"/>
    </location>
    <ligand>
        <name>substrate</name>
    </ligand>
</feature>
<dbReference type="InterPro" id="IPR045179">
    <property type="entry name" value="YgfZ/GcvT"/>
</dbReference>
<reference evidence="3 4" key="1">
    <citation type="submission" date="2016-10" db="EMBL/GenBank/DDBJ databases">
        <authorList>
            <person name="de Groot N.N."/>
        </authorList>
    </citation>
    <scope>NUCLEOTIDE SEQUENCE [LARGE SCALE GENOMIC DNA]</scope>
    <source>
        <strain evidence="3 4">MON 2.2</strain>
    </source>
</reference>
<dbReference type="RefSeq" id="WP_090596064.1">
    <property type="nucleotide sequence ID" value="NZ_LT629688.1"/>
</dbReference>
<organism evidence="3 4">
    <name type="scientific">Auraticoccus monumenti</name>
    <dbReference type="NCBI Taxonomy" id="675864"/>
    <lineage>
        <taxon>Bacteria</taxon>
        <taxon>Bacillati</taxon>
        <taxon>Actinomycetota</taxon>
        <taxon>Actinomycetes</taxon>
        <taxon>Propionibacteriales</taxon>
        <taxon>Propionibacteriaceae</taxon>
        <taxon>Auraticoccus</taxon>
    </lineage>
</organism>
<dbReference type="PANTHER" id="PTHR22602:SF0">
    <property type="entry name" value="TRANSFERASE CAF17, MITOCHONDRIAL-RELATED"/>
    <property type="match status" value="1"/>
</dbReference>
<sequence>MAWTDRAVLAEGGPDAGVAWHHGDPMREQRAMGTTAMVDLSHRGVLSVTGPDRLSWLHSLTTQHLEQLAPGVGTTGLVLSPNGHLEHAFYGVDDGETFWAHTEPGAAPALVAFLDRMRFMLRVEVADRTEQLAVVWQAGPAPEGPRTTRSGADSLGGHESFVPRDHLEHFLADQLEAGATPAGTWAYEARRIAAGVPRVGIDTDHRTIPNEVGLLGVAVHLEKGCYRGQETVARVHNLGRPPRRMALLHLDGSVDTLPERGAELALAEPGPDGTTAGKVVGFVGTSARHHELGPIGLGLVKRNVDPAATLIASGVAAAQELLVDPEIGLHVRARL</sequence>
<keyword evidence="1" id="KW-0809">Transit peptide</keyword>
<name>A0A1G7F1J6_9ACTN</name>
<evidence type="ECO:0000313" key="3">
    <source>
        <dbReference type="EMBL" id="SDE69751.1"/>
    </source>
</evidence>
<protein>
    <submittedName>
        <fullName evidence="3">Uncharacterized protein</fullName>
    </submittedName>
</protein>
<dbReference type="PIRSF" id="PIRSF006487">
    <property type="entry name" value="GcvT"/>
    <property type="match status" value="1"/>
</dbReference>
<keyword evidence="4" id="KW-1185">Reference proteome</keyword>
<dbReference type="AlphaFoldDB" id="A0A1G7F1J6"/>
<accession>A0A1G7F1J6</accession>
<dbReference type="InterPro" id="IPR017703">
    <property type="entry name" value="YgfZ/GCV_T_CS"/>
</dbReference>
<dbReference type="InterPro" id="IPR027266">
    <property type="entry name" value="TrmE/GcvT-like"/>
</dbReference>
<evidence type="ECO:0000313" key="4">
    <source>
        <dbReference type="Proteomes" id="UP000198546"/>
    </source>
</evidence>
<dbReference type="GO" id="GO:0016226">
    <property type="term" value="P:iron-sulfur cluster assembly"/>
    <property type="evidence" value="ECO:0007669"/>
    <property type="project" value="TreeGrafter"/>
</dbReference>